<evidence type="ECO:0000256" key="4">
    <source>
        <dbReference type="ARBA" id="ARBA00022490"/>
    </source>
</evidence>
<keyword evidence="4 5" id="KW-0963">Cytoplasm</keyword>
<feature type="domain" description="RecX third three-helical" evidence="7">
    <location>
        <begin position="151"/>
        <end position="189"/>
    </location>
</feature>
<proteinExistence type="inferred from homology"/>
<dbReference type="InterPro" id="IPR053925">
    <property type="entry name" value="RecX_HTH_3rd"/>
</dbReference>
<reference evidence="9 10" key="1">
    <citation type="submission" date="2019-02" db="EMBL/GenBank/DDBJ databases">
        <title>Genomic Encyclopedia of Type Strains, Phase IV (KMG-IV): sequencing the most valuable type-strain genomes for metagenomic binning, comparative biology and taxonomic classification.</title>
        <authorList>
            <person name="Goeker M."/>
        </authorList>
    </citation>
    <scope>NUCLEOTIDE SEQUENCE [LARGE SCALE GENOMIC DNA]</scope>
    <source>
        <strain evidence="9 10">DSM 29486</strain>
    </source>
</reference>
<dbReference type="InterPro" id="IPR003783">
    <property type="entry name" value="Regulatory_RecX"/>
</dbReference>
<dbReference type="Proteomes" id="UP000292927">
    <property type="component" value="Unassembled WGS sequence"/>
</dbReference>
<comment type="similarity">
    <text evidence="2 5">Belongs to the RecX family.</text>
</comment>
<comment type="subcellular location">
    <subcellularLocation>
        <location evidence="1 5">Cytoplasm</location>
    </subcellularLocation>
</comment>
<sequence>MTVTEIRPLDKKRSRLWIDGCASFALYQGELRRYGIREGEELAQKTYEEILEVLGKRAKLRSMNLLKRADQTEAGLRRKLKEGFYPQECIEEAVAYVRSYHYIDDERYARQYLEIYGKRKSKKQLRQELQQKGISRELLEQAFEEVRPDETSALELLARKRCRGKNLEDPGEYQKQLRYLLSKGYHYEQAAGQLKALRDGGEEPLF</sequence>
<evidence type="ECO:0000259" key="6">
    <source>
        <dbReference type="Pfam" id="PF02631"/>
    </source>
</evidence>
<dbReference type="InterPro" id="IPR036388">
    <property type="entry name" value="WH-like_DNA-bd_sf"/>
</dbReference>
<feature type="domain" description="RecX first three-helical" evidence="8">
    <location>
        <begin position="58"/>
        <end position="96"/>
    </location>
</feature>
<organism evidence="9 10">
    <name type="scientific">Cuneatibacter caecimuris</name>
    <dbReference type="NCBI Taxonomy" id="1796618"/>
    <lineage>
        <taxon>Bacteria</taxon>
        <taxon>Bacillati</taxon>
        <taxon>Bacillota</taxon>
        <taxon>Clostridia</taxon>
        <taxon>Lachnospirales</taxon>
        <taxon>Lachnospiraceae</taxon>
        <taxon>Cuneatibacter</taxon>
    </lineage>
</organism>
<dbReference type="OrthoDB" id="9804967at2"/>
<dbReference type="InterPro" id="IPR053926">
    <property type="entry name" value="RecX_HTH_1st"/>
</dbReference>
<dbReference type="Pfam" id="PF21982">
    <property type="entry name" value="RecX_HTH1"/>
    <property type="match status" value="1"/>
</dbReference>
<evidence type="ECO:0000256" key="3">
    <source>
        <dbReference type="ARBA" id="ARBA00018111"/>
    </source>
</evidence>
<dbReference type="RefSeq" id="WP_130434924.1">
    <property type="nucleotide sequence ID" value="NZ_SGXF01000002.1"/>
</dbReference>
<evidence type="ECO:0000256" key="2">
    <source>
        <dbReference type="ARBA" id="ARBA00009695"/>
    </source>
</evidence>
<dbReference type="Gene3D" id="1.10.10.10">
    <property type="entry name" value="Winged helix-like DNA-binding domain superfamily/Winged helix DNA-binding domain"/>
    <property type="match status" value="2"/>
</dbReference>
<evidence type="ECO:0000313" key="10">
    <source>
        <dbReference type="Proteomes" id="UP000292927"/>
    </source>
</evidence>
<dbReference type="EMBL" id="SGXF01000002">
    <property type="protein sequence ID" value="RZT01230.1"/>
    <property type="molecule type" value="Genomic_DNA"/>
</dbReference>
<keyword evidence="10" id="KW-1185">Reference proteome</keyword>
<evidence type="ECO:0000313" key="9">
    <source>
        <dbReference type="EMBL" id="RZT01230.1"/>
    </source>
</evidence>
<dbReference type="GO" id="GO:0005737">
    <property type="term" value="C:cytoplasm"/>
    <property type="evidence" value="ECO:0007669"/>
    <property type="project" value="UniProtKB-SubCell"/>
</dbReference>
<name>A0A4Q7PMU4_9FIRM</name>
<dbReference type="GO" id="GO:0006282">
    <property type="term" value="P:regulation of DNA repair"/>
    <property type="evidence" value="ECO:0007669"/>
    <property type="project" value="UniProtKB-UniRule"/>
</dbReference>
<gene>
    <name evidence="5" type="primary">recX</name>
    <name evidence="9" type="ORF">EV209_1674</name>
</gene>
<dbReference type="PANTHER" id="PTHR33602">
    <property type="entry name" value="REGULATORY PROTEIN RECX FAMILY PROTEIN"/>
    <property type="match status" value="1"/>
</dbReference>
<evidence type="ECO:0000256" key="5">
    <source>
        <dbReference type="HAMAP-Rule" id="MF_01114"/>
    </source>
</evidence>
<dbReference type="HAMAP" id="MF_01114">
    <property type="entry name" value="RecX"/>
    <property type="match status" value="1"/>
</dbReference>
<dbReference type="InterPro" id="IPR053924">
    <property type="entry name" value="RecX_HTH_2nd"/>
</dbReference>
<evidence type="ECO:0000259" key="7">
    <source>
        <dbReference type="Pfam" id="PF21981"/>
    </source>
</evidence>
<dbReference type="AlphaFoldDB" id="A0A4Q7PMU4"/>
<dbReference type="Pfam" id="PF02631">
    <property type="entry name" value="RecX_HTH2"/>
    <property type="match status" value="1"/>
</dbReference>
<evidence type="ECO:0000259" key="8">
    <source>
        <dbReference type="Pfam" id="PF21982"/>
    </source>
</evidence>
<protein>
    <recommendedName>
        <fullName evidence="3 5">Regulatory protein RecX</fullName>
    </recommendedName>
</protein>
<evidence type="ECO:0000256" key="1">
    <source>
        <dbReference type="ARBA" id="ARBA00004496"/>
    </source>
</evidence>
<dbReference type="PANTHER" id="PTHR33602:SF1">
    <property type="entry name" value="REGULATORY PROTEIN RECX FAMILY PROTEIN"/>
    <property type="match status" value="1"/>
</dbReference>
<accession>A0A4Q7PMU4</accession>
<comment type="function">
    <text evidence="5">Modulates RecA activity.</text>
</comment>
<comment type="caution">
    <text evidence="9">The sequence shown here is derived from an EMBL/GenBank/DDBJ whole genome shotgun (WGS) entry which is preliminary data.</text>
</comment>
<feature type="domain" description="RecX second three-helical" evidence="6">
    <location>
        <begin position="104"/>
        <end position="142"/>
    </location>
</feature>
<dbReference type="Pfam" id="PF21981">
    <property type="entry name" value="RecX_HTH3"/>
    <property type="match status" value="1"/>
</dbReference>